<dbReference type="eggNOG" id="COG2329">
    <property type="taxonomic scope" value="Bacteria"/>
</dbReference>
<accession>A0A0A2UQ22</accession>
<dbReference type="PROSITE" id="PS51725">
    <property type="entry name" value="ABM"/>
    <property type="match status" value="1"/>
</dbReference>
<dbReference type="RefSeq" id="WP_036786883.1">
    <property type="nucleotide sequence ID" value="NZ_AVBG01000017.1"/>
</dbReference>
<comment type="caution">
    <text evidence="3">The sequence shown here is derived from an EMBL/GenBank/DDBJ whole genome shotgun (WGS) entry which is preliminary data.</text>
</comment>
<gene>
    <name evidence="3" type="ORF">N780_07495</name>
</gene>
<dbReference type="InterPro" id="IPR011008">
    <property type="entry name" value="Dimeric_a/b-barrel"/>
</dbReference>
<feature type="region of interest" description="Disordered" evidence="1">
    <location>
        <begin position="131"/>
        <end position="164"/>
    </location>
</feature>
<dbReference type="InterPro" id="IPR007138">
    <property type="entry name" value="ABM_dom"/>
</dbReference>
<dbReference type="SUPFAM" id="SSF54909">
    <property type="entry name" value="Dimeric alpha+beta barrel"/>
    <property type="match status" value="1"/>
</dbReference>
<dbReference type="PANTHER" id="PTHR34474:SF2">
    <property type="entry name" value="SIGNAL TRANSDUCTION PROTEIN TRAP"/>
    <property type="match status" value="1"/>
</dbReference>
<proteinExistence type="predicted"/>
<dbReference type="InterPro" id="IPR050404">
    <property type="entry name" value="Heme-degrading_MO"/>
</dbReference>
<feature type="domain" description="ABM" evidence="2">
    <location>
        <begin position="63"/>
        <end position="150"/>
    </location>
</feature>
<sequence>MNVYMTLGTYDYLASLTEKHDQNIFLMQGESSSLAYTEGENIFQEPRSYETVDHQGELQEEGFVVMNNIPVTDEGRPLFEDRFKNRAGAIEDSPGFQAIRILRPTEGNTYVVFTQWKDESSFEDWKNSQAFQKAHKNSGPQSKEKPSFSAGPAYLTKYHMTKPD</sequence>
<name>A0A0A2UQ22_9BACI</name>
<dbReference type="EMBL" id="AVBG01000017">
    <property type="protein sequence ID" value="KGP90059.1"/>
    <property type="molecule type" value="Genomic_DNA"/>
</dbReference>
<dbReference type="OrthoDB" id="2352283at2"/>
<dbReference type="Proteomes" id="UP000030153">
    <property type="component" value="Unassembled WGS sequence"/>
</dbReference>
<dbReference type="Pfam" id="PF03992">
    <property type="entry name" value="ABM"/>
    <property type="match status" value="1"/>
</dbReference>
<dbReference type="Gene3D" id="3.30.70.100">
    <property type="match status" value="1"/>
</dbReference>
<protein>
    <recommendedName>
        <fullName evidence="2">ABM domain-containing protein</fullName>
    </recommendedName>
</protein>
<keyword evidence="4" id="KW-1185">Reference proteome</keyword>
<reference evidence="3 4" key="1">
    <citation type="submission" date="2013-08" db="EMBL/GenBank/DDBJ databases">
        <title>Genome of Pontibacillus chungwhensis.</title>
        <authorList>
            <person name="Wang Q."/>
            <person name="Wang G."/>
        </authorList>
    </citation>
    <scope>NUCLEOTIDE SEQUENCE [LARGE SCALE GENOMIC DNA]</scope>
    <source>
        <strain evidence="3 4">BH030062</strain>
    </source>
</reference>
<evidence type="ECO:0000313" key="4">
    <source>
        <dbReference type="Proteomes" id="UP000030153"/>
    </source>
</evidence>
<evidence type="ECO:0000313" key="3">
    <source>
        <dbReference type="EMBL" id="KGP90059.1"/>
    </source>
</evidence>
<dbReference type="PANTHER" id="PTHR34474">
    <property type="entry name" value="SIGNAL TRANSDUCTION PROTEIN TRAP"/>
    <property type="match status" value="1"/>
</dbReference>
<dbReference type="STRING" id="1385513.N780_07495"/>
<evidence type="ECO:0000256" key="1">
    <source>
        <dbReference type="SAM" id="MobiDB-lite"/>
    </source>
</evidence>
<organism evidence="3 4">
    <name type="scientific">Pontibacillus chungwhensis BH030062</name>
    <dbReference type="NCBI Taxonomy" id="1385513"/>
    <lineage>
        <taxon>Bacteria</taxon>
        <taxon>Bacillati</taxon>
        <taxon>Bacillota</taxon>
        <taxon>Bacilli</taxon>
        <taxon>Bacillales</taxon>
        <taxon>Bacillaceae</taxon>
        <taxon>Pontibacillus</taxon>
    </lineage>
</organism>
<dbReference type="AlphaFoldDB" id="A0A0A2UQ22"/>
<evidence type="ECO:0000259" key="2">
    <source>
        <dbReference type="PROSITE" id="PS51725"/>
    </source>
</evidence>